<dbReference type="SMART" id="SM00028">
    <property type="entry name" value="TPR"/>
    <property type="match status" value="6"/>
</dbReference>
<feature type="domain" description="CHAT" evidence="1">
    <location>
        <begin position="603"/>
        <end position="871"/>
    </location>
</feature>
<dbReference type="InterPro" id="IPR019734">
    <property type="entry name" value="TPR_rpt"/>
</dbReference>
<sequence length="873" mass="94937">MERSPVFAKNSADVPVVQGLPNTSQLLQQGRELYEAGRYSEAISVLQRTLAAFQSEGDVLRQAITLSNLSLAYQKVGSWTEAEEAIANSLKLLQAEEAVGNVSEKTTQRLQILAQTLDIQGSLQLAIGQPEQALTTWQQAAATHTQLGNQAGVIGSRINQTQALQALGLYRRALSTLEELNKTLQNQPDSLNLAIGLRSLGDALQLVGDLDKSEEVLKQSLEIAQRLQSPAHISAALFSLGNTIRAQHSSNTTQQQRSPDTAISFYQQAAEFSTSATIKVQAQLNQLSLLVETERFSEAEALVSEIQSLLADLPPNRAAVYARINLAQSLLKLSGAESKQAAEQLAVAIQQARNLGDQRALAYALGNLGGLYEKTGQLSDAKDLTEESLLLAQTINASDISYRWQWQLGRLLKAQGDREGAIAAYTAAVDTLKALRSDLVSINPDVQFSFRESVEPVYRELVSLLLESDGGEPNQNNLAQARVEIESLQQAELVNFFREDCLNATAIQIDQIDQKAAVIYPIVLEDRLEVVLSLPNTTSLSHYATRLPQAAVEDVFTRLRAAVSPDGIGDRGIGVTGREECRSLGIQGRACTAPPGQQEAYLPLAQQVYDWLIRPAASEIAASDAKTLVFVLDGPLLNLPMAVLNDGEQFLVEKYAIALTPGLQLLDPKPLLRGKLTALKAGLTEARDTFPPLPYVGQELEQIRSEVPGELLLNQDFTSSAIQSAIDSVPFPVVHLATHGQFSSNAEETFILTWDDRLNVNEINSLLRAREDSGRNAIELLVLSACQTATGDKRAALGLAGIAIRAGARSTLATLWSVSDAGTAELMVRFYRQLADTTITKAEALRRAQVELLKGDYSDPFYWAPYVLVGNWL</sequence>
<reference evidence="2" key="2">
    <citation type="journal article" date="2022" name="Microbiol. Resour. Announc.">
        <title>Metagenome Sequencing to Explore Phylogenomics of Terrestrial Cyanobacteria.</title>
        <authorList>
            <person name="Ward R.D."/>
            <person name="Stajich J.E."/>
            <person name="Johansen J.R."/>
            <person name="Huntemann M."/>
            <person name="Clum A."/>
            <person name="Foster B."/>
            <person name="Foster B."/>
            <person name="Roux S."/>
            <person name="Palaniappan K."/>
            <person name="Varghese N."/>
            <person name="Mukherjee S."/>
            <person name="Reddy T.B.K."/>
            <person name="Daum C."/>
            <person name="Copeland A."/>
            <person name="Chen I.A."/>
            <person name="Ivanova N.N."/>
            <person name="Kyrpides N.C."/>
            <person name="Shapiro N."/>
            <person name="Eloe-Fadrosh E.A."/>
            <person name="Pietrasiak N."/>
        </authorList>
    </citation>
    <scope>NUCLEOTIDE SEQUENCE</scope>
    <source>
        <strain evidence="2">CPER-KK1</strain>
    </source>
</reference>
<comment type="caution">
    <text evidence="2">The sequence shown here is derived from an EMBL/GenBank/DDBJ whole genome shotgun (WGS) entry which is preliminary data.</text>
</comment>
<dbReference type="Pfam" id="PF12770">
    <property type="entry name" value="CHAT"/>
    <property type="match status" value="1"/>
</dbReference>
<dbReference type="PANTHER" id="PTHR10098">
    <property type="entry name" value="RAPSYN-RELATED"/>
    <property type="match status" value="1"/>
</dbReference>
<reference evidence="2" key="1">
    <citation type="submission" date="2021-05" db="EMBL/GenBank/DDBJ databases">
        <authorList>
            <person name="Pietrasiak N."/>
            <person name="Ward R."/>
            <person name="Stajich J.E."/>
            <person name="Kurbessoian T."/>
        </authorList>
    </citation>
    <scope>NUCLEOTIDE SEQUENCE</scope>
    <source>
        <strain evidence="2">CPER-KK1</strain>
    </source>
</reference>
<dbReference type="InterPro" id="IPR024983">
    <property type="entry name" value="CHAT_dom"/>
</dbReference>
<dbReference type="Proteomes" id="UP000753908">
    <property type="component" value="Unassembled WGS sequence"/>
</dbReference>
<dbReference type="EMBL" id="JAHHIF010000001">
    <property type="protein sequence ID" value="MBW4543050.1"/>
    <property type="molecule type" value="Genomic_DNA"/>
</dbReference>
<dbReference type="InterPro" id="IPR011990">
    <property type="entry name" value="TPR-like_helical_dom_sf"/>
</dbReference>
<name>A0A951PFV8_9CYAN</name>
<evidence type="ECO:0000313" key="2">
    <source>
        <dbReference type="EMBL" id="MBW4543050.1"/>
    </source>
</evidence>
<evidence type="ECO:0000259" key="1">
    <source>
        <dbReference type="Pfam" id="PF12770"/>
    </source>
</evidence>
<accession>A0A951PFV8</accession>
<evidence type="ECO:0000313" key="3">
    <source>
        <dbReference type="Proteomes" id="UP000753908"/>
    </source>
</evidence>
<protein>
    <submittedName>
        <fullName evidence="2">CHAT domain-containing protein</fullName>
    </submittedName>
</protein>
<proteinExistence type="predicted"/>
<gene>
    <name evidence="2" type="ORF">KME25_01170</name>
</gene>
<organism evidence="2 3">
    <name type="scientific">Symplocastrum torsivum CPER-KK1</name>
    <dbReference type="NCBI Taxonomy" id="450513"/>
    <lineage>
        <taxon>Bacteria</taxon>
        <taxon>Bacillati</taxon>
        <taxon>Cyanobacteriota</taxon>
        <taxon>Cyanophyceae</taxon>
        <taxon>Oscillatoriophycideae</taxon>
        <taxon>Oscillatoriales</taxon>
        <taxon>Microcoleaceae</taxon>
        <taxon>Symplocastrum</taxon>
    </lineage>
</organism>
<dbReference type="SUPFAM" id="SSF48452">
    <property type="entry name" value="TPR-like"/>
    <property type="match status" value="3"/>
</dbReference>
<dbReference type="AlphaFoldDB" id="A0A951PFV8"/>
<dbReference type="Gene3D" id="1.25.40.10">
    <property type="entry name" value="Tetratricopeptide repeat domain"/>
    <property type="match status" value="2"/>
</dbReference>
<dbReference type="PANTHER" id="PTHR10098:SF112">
    <property type="entry name" value="SLR0380 PROTEIN"/>
    <property type="match status" value="1"/>
</dbReference>